<proteinExistence type="predicted"/>
<name>A0A7S1BSN7_9STRA</name>
<evidence type="ECO:0000313" key="1">
    <source>
        <dbReference type="EMBL" id="CAD8895823.1"/>
    </source>
</evidence>
<organism evidence="1">
    <name type="scientific">Corethron hystrix</name>
    <dbReference type="NCBI Taxonomy" id="216773"/>
    <lineage>
        <taxon>Eukaryota</taxon>
        <taxon>Sar</taxon>
        <taxon>Stramenopiles</taxon>
        <taxon>Ochrophyta</taxon>
        <taxon>Bacillariophyta</taxon>
        <taxon>Coscinodiscophyceae</taxon>
        <taxon>Corethrophycidae</taxon>
        <taxon>Corethrales</taxon>
        <taxon>Corethraceae</taxon>
        <taxon>Corethron</taxon>
    </lineage>
</organism>
<reference evidence="1" key="1">
    <citation type="submission" date="2021-01" db="EMBL/GenBank/DDBJ databases">
        <authorList>
            <person name="Corre E."/>
            <person name="Pelletier E."/>
            <person name="Niang G."/>
            <person name="Scheremetjew M."/>
            <person name="Finn R."/>
            <person name="Kale V."/>
            <person name="Holt S."/>
            <person name="Cochrane G."/>
            <person name="Meng A."/>
            <person name="Brown T."/>
            <person name="Cohen L."/>
        </authorList>
    </citation>
    <scope>NUCLEOTIDE SEQUENCE</scope>
    <source>
        <strain evidence="1">308</strain>
    </source>
</reference>
<gene>
    <name evidence="1" type="ORF">CHYS00102_LOCUS23037</name>
</gene>
<dbReference type="AlphaFoldDB" id="A0A7S1BSN7"/>
<sequence>MSRAFHPPDTLSPQDIRKISDVRREIWTAGFKGLVVGSCASYASHEIVRAGQQRKIIPSTILGKVALGRNTAALCFMVGGALGSFSMASAAGKNKIHNLHDVFEVGANPVRTQYQVIVEEAKAQEKLQHERVERIERRLRRRESLEARFDPHHQFIDESELVRKQ</sequence>
<accession>A0A7S1BSN7</accession>
<dbReference type="EMBL" id="HBFR01031764">
    <property type="protein sequence ID" value="CAD8895823.1"/>
    <property type="molecule type" value="Transcribed_RNA"/>
</dbReference>
<protein>
    <submittedName>
        <fullName evidence="1">Uncharacterized protein</fullName>
    </submittedName>
</protein>